<reference evidence="4 5" key="1">
    <citation type="journal article" date="2018" name="Front. Microbiol.">
        <title>Genome-Wide Analysis of Corynespora cassiicola Leaf Fall Disease Putative Effectors.</title>
        <authorList>
            <person name="Lopez D."/>
            <person name="Ribeiro S."/>
            <person name="Label P."/>
            <person name="Fumanal B."/>
            <person name="Venisse J.S."/>
            <person name="Kohler A."/>
            <person name="de Oliveira R.R."/>
            <person name="Labutti K."/>
            <person name="Lipzen A."/>
            <person name="Lail K."/>
            <person name="Bauer D."/>
            <person name="Ohm R.A."/>
            <person name="Barry K.W."/>
            <person name="Spatafora J."/>
            <person name="Grigoriev I.V."/>
            <person name="Martin F.M."/>
            <person name="Pujade-Renaud V."/>
        </authorList>
    </citation>
    <scope>NUCLEOTIDE SEQUENCE [LARGE SCALE GENOMIC DNA]</scope>
    <source>
        <strain evidence="4 5">Philippines</strain>
    </source>
</reference>
<keyword evidence="2" id="KW-0560">Oxidoreductase</keyword>
<evidence type="ECO:0000256" key="3">
    <source>
        <dbReference type="SAM" id="MobiDB-lite"/>
    </source>
</evidence>
<dbReference type="GO" id="GO:0016491">
    <property type="term" value="F:oxidoreductase activity"/>
    <property type="evidence" value="ECO:0007669"/>
    <property type="project" value="UniProtKB-KW"/>
</dbReference>
<dbReference type="Gene3D" id="3.40.50.720">
    <property type="entry name" value="NAD(P)-binding Rossmann-like Domain"/>
    <property type="match status" value="1"/>
</dbReference>
<dbReference type="PRINTS" id="PR00081">
    <property type="entry name" value="GDHRDH"/>
</dbReference>
<evidence type="ECO:0000313" key="5">
    <source>
        <dbReference type="Proteomes" id="UP000240883"/>
    </source>
</evidence>
<dbReference type="PANTHER" id="PTHR24320:SF272">
    <property type="entry name" value="NAD(P)-BINDING ROSSMANN-FOLD SUPERFAMILY PROTEIN"/>
    <property type="match status" value="1"/>
</dbReference>
<evidence type="ECO:0000313" key="4">
    <source>
        <dbReference type="EMBL" id="PSN70484.1"/>
    </source>
</evidence>
<keyword evidence="5" id="KW-1185">Reference proteome</keyword>
<evidence type="ECO:0000256" key="1">
    <source>
        <dbReference type="ARBA" id="ARBA00006484"/>
    </source>
</evidence>
<feature type="region of interest" description="Disordered" evidence="3">
    <location>
        <begin position="1"/>
        <end position="21"/>
    </location>
</feature>
<proteinExistence type="inferred from homology"/>
<dbReference type="PANTHER" id="PTHR24320">
    <property type="entry name" value="RETINOL DEHYDROGENASE"/>
    <property type="match status" value="1"/>
</dbReference>
<dbReference type="OrthoDB" id="191139at2759"/>
<dbReference type="InterPro" id="IPR036291">
    <property type="entry name" value="NAD(P)-bd_dom_sf"/>
</dbReference>
<gene>
    <name evidence="4" type="ORF">BS50DRAFT_599056</name>
</gene>
<dbReference type="STRING" id="1448308.A0A2T2NYI6"/>
<organism evidence="4 5">
    <name type="scientific">Corynespora cassiicola Philippines</name>
    <dbReference type="NCBI Taxonomy" id="1448308"/>
    <lineage>
        <taxon>Eukaryota</taxon>
        <taxon>Fungi</taxon>
        <taxon>Dikarya</taxon>
        <taxon>Ascomycota</taxon>
        <taxon>Pezizomycotina</taxon>
        <taxon>Dothideomycetes</taxon>
        <taxon>Pleosporomycetidae</taxon>
        <taxon>Pleosporales</taxon>
        <taxon>Corynesporascaceae</taxon>
        <taxon>Corynespora</taxon>
    </lineage>
</organism>
<protein>
    <submittedName>
        <fullName evidence="4">NAD(P)-binding protein</fullName>
    </submittedName>
</protein>
<dbReference type="Proteomes" id="UP000240883">
    <property type="component" value="Unassembled WGS sequence"/>
</dbReference>
<comment type="similarity">
    <text evidence="1">Belongs to the short-chain dehydrogenases/reductases (SDR) family.</text>
</comment>
<name>A0A2T2NYI6_CORCC</name>
<accession>A0A2T2NYI6</accession>
<dbReference type="AlphaFoldDB" id="A0A2T2NYI6"/>
<sequence>MDGCDGTNDGESRRDGRHVAGLQPTHRSNIGLLDQLQMISVVTFASTTDGKHLTALDFIQKEGLEGALVGKVIVLTEATVGIGLEAARALLITGATLFLTARVRKKATKNLAGVLESGRVTLVNMDNGSLSSVRAAAATILTQSNNKVNILIANAGINEIQEYTLTDDGYEILLATNHLSHFLLFQLLKPALLASSSPEFHSRVALTTSSTHLIVKLNGSENYKYEKGGYIFIKEYAHSKLANIYIAHEIERQYGHRGLHGSSAHPGIIKSIVTQKEFIDNEKTPAEGAATTVIAARGQDGDDDMHGTGWVSHTYDPDSESRLWKDSLKLVGLVTE</sequence>
<dbReference type="InterPro" id="IPR002347">
    <property type="entry name" value="SDR_fam"/>
</dbReference>
<dbReference type="Pfam" id="PF00106">
    <property type="entry name" value="adh_short"/>
    <property type="match status" value="1"/>
</dbReference>
<dbReference type="EMBL" id="KZ678132">
    <property type="protein sequence ID" value="PSN70484.1"/>
    <property type="molecule type" value="Genomic_DNA"/>
</dbReference>
<dbReference type="SUPFAM" id="SSF51735">
    <property type="entry name" value="NAD(P)-binding Rossmann-fold domains"/>
    <property type="match status" value="1"/>
</dbReference>
<evidence type="ECO:0000256" key="2">
    <source>
        <dbReference type="ARBA" id="ARBA00023002"/>
    </source>
</evidence>